<organism evidence="1 2">
    <name type="scientific">Paramaledivibacter caminithermalis (strain DSM 15212 / CIP 107654 / DViRD3)</name>
    <name type="common">Clostridium caminithermale</name>
    <dbReference type="NCBI Taxonomy" id="1121301"/>
    <lineage>
        <taxon>Bacteria</taxon>
        <taxon>Bacillati</taxon>
        <taxon>Bacillota</taxon>
        <taxon>Clostridia</taxon>
        <taxon>Peptostreptococcales</taxon>
        <taxon>Caminicellaceae</taxon>
        <taxon>Paramaledivibacter</taxon>
    </lineage>
</organism>
<dbReference type="AlphaFoldDB" id="A0A1M6SJ54"/>
<dbReference type="EMBL" id="FRAG01000062">
    <property type="protein sequence ID" value="SHK44639.1"/>
    <property type="molecule type" value="Genomic_DNA"/>
</dbReference>
<keyword evidence="2" id="KW-1185">Reference proteome</keyword>
<evidence type="ECO:0000313" key="2">
    <source>
        <dbReference type="Proteomes" id="UP000184465"/>
    </source>
</evidence>
<accession>A0A1M6SJ54</accession>
<proteinExistence type="predicted"/>
<reference evidence="1 2" key="1">
    <citation type="submission" date="2016-11" db="EMBL/GenBank/DDBJ databases">
        <authorList>
            <person name="Jaros S."/>
            <person name="Januszkiewicz K."/>
            <person name="Wedrychowicz H."/>
        </authorList>
    </citation>
    <scope>NUCLEOTIDE SEQUENCE [LARGE SCALE GENOMIC DNA]</scope>
    <source>
        <strain evidence="1 2">DSM 15212</strain>
    </source>
</reference>
<dbReference type="OrthoDB" id="1754972at2"/>
<gene>
    <name evidence="1" type="ORF">SAMN02745912_03328</name>
</gene>
<evidence type="ECO:0000313" key="1">
    <source>
        <dbReference type="EMBL" id="SHK44639.1"/>
    </source>
</evidence>
<dbReference type="Proteomes" id="UP000184465">
    <property type="component" value="Unassembled WGS sequence"/>
</dbReference>
<name>A0A1M6SJ54_PARC5</name>
<protein>
    <submittedName>
        <fullName evidence="1">Uncharacterized protein</fullName>
    </submittedName>
</protein>
<sequence>MNNDKKKKDDSSNSTAIEAMNLIDKTYNSRNYNIIPKQENAYVMPWSMKNDVDMIDTSKFYKDMDLE</sequence>
<dbReference type="RefSeq" id="WP_073152650.1">
    <property type="nucleotide sequence ID" value="NZ_FRAG01000062.1"/>
</dbReference>